<organism evidence="3 5">
    <name type="scientific">Staphylococcus nepalensis</name>
    <dbReference type="NCBI Taxonomy" id="214473"/>
    <lineage>
        <taxon>Bacteria</taxon>
        <taxon>Bacillati</taxon>
        <taxon>Bacillota</taxon>
        <taxon>Bacilli</taxon>
        <taxon>Bacillales</taxon>
        <taxon>Staphylococcaceae</taxon>
        <taxon>Staphylococcus</taxon>
    </lineage>
</organism>
<dbReference type="Proteomes" id="UP000254412">
    <property type="component" value="Unassembled WGS sequence"/>
</dbReference>
<dbReference type="InterPro" id="IPR009327">
    <property type="entry name" value="Cupin_DUF985"/>
</dbReference>
<dbReference type="PANTHER" id="PTHR33387">
    <property type="entry name" value="RMLC-LIKE JELLY ROLL FOLD PROTEIN"/>
    <property type="match status" value="1"/>
</dbReference>
<name>A0A291JLZ5_9STAP</name>
<dbReference type="KEGG" id="snl:BJD96_11530"/>
<dbReference type="Pfam" id="PF06172">
    <property type="entry name" value="Cupin_5"/>
    <property type="match status" value="1"/>
</dbReference>
<evidence type="ECO:0000313" key="5">
    <source>
        <dbReference type="Proteomes" id="UP000240400"/>
    </source>
</evidence>
<dbReference type="InterPro" id="IPR014710">
    <property type="entry name" value="RmlC-like_jellyroll"/>
</dbReference>
<proteinExistence type="predicted"/>
<feature type="domain" description="DUF985" evidence="1">
    <location>
        <begin position="8"/>
        <end position="138"/>
    </location>
</feature>
<dbReference type="InterPro" id="IPR039935">
    <property type="entry name" value="YML079W-like"/>
</dbReference>
<evidence type="ECO:0000313" key="2">
    <source>
        <dbReference type="EMBL" id="MBO1226595.1"/>
    </source>
</evidence>
<dbReference type="SUPFAM" id="SSF51182">
    <property type="entry name" value="RmlC-like cupins"/>
    <property type="match status" value="1"/>
</dbReference>
<keyword evidence="7" id="KW-1185">Reference proteome</keyword>
<dbReference type="EMBL" id="JAFNLT010000003">
    <property type="protein sequence ID" value="MBO1226595.1"/>
    <property type="molecule type" value="Genomic_DNA"/>
</dbReference>
<reference evidence="3" key="2">
    <citation type="submission" date="2018-03" db="EMBL/GenBank/DDBJ databases">
        <authorList>
            <person name="Keele B.F."/>
        </authorList>
    </citation>
    <scope>NUCLEOTIDE SEQUENCE</scope>
    <source>
        <strain evidence="3">SNUC 4337</strain>
    </source>
</reference>
<dbReference type="RefSeq" id="WP_096810765.1">
    <property type="nucleotide sequence ID" value="NZ_BMCF01000008.1"/>
</dbReference>
<reference evidence="2 7" key="4">
    <citation type="submission" date="2021-03" db="EMBL/GenBank/DDBJ databases">
        <title>Staphylococci and Mammaliicocci in bats.</title>
        <authorList>
            <person name="Fountain K."/>
        </authorList>
    </citation>
    <scope>NUCLEOTIDE SEQUENCE [LARGE SCALE GENOMIC DNA]</scope>
    <source>
        <strain evidence="2 7">18_1_E_SW</strain>
    </source>
</reference>
<evidence type="ECO:0000259" key="1">
    <source>
        <dbReference type="Pfam" id="PF06172"/>
    </source>
</evidence>
<evidence type="ECO:0000313" key="4">
    <source>
        <dbReference type="EMBL" id="SUM55905.1"/>
    </source>
</evidence>
<accession>A0A291JLZ5</accession>
<dbReference type="Proteomes" id="UP000664081">
    <property type="component" value="Unassembled WGS sequence"/>
</dbReference>
<dbReference type="GeneID" id="66777685"/>
<dbReference type="PANTHER" id="PTHR33387:SF3">
    <property type="entry name" value="DUF985 DOMAIN-CONTAINING PROTEIN"/>
    <property type="match status" value="1"/>
</dbReference>
<dbReference type="CDD" id="cd06121">
    <property type="entry name" value="cupin_YML079wp"/>
    <property type="match status" value="1"/>
</dbReference>
<evidence type="ECO:0000313" key="7">
    <source>
        <dbReference type="Proteomes" id="UP000664081"/>
    </source>
</evidence>
<dbReference type="EMBL" id="PZHR01000037">
    <property type="protein sequence ID" value="PTK58775.1"/>
    <property type="molecule type" value="Genomic_DNA"/>
</dbReference>
<dbReference type="OrthoDB" id="9798288at2"/>
<protein>
    <submittedName>
        <fullName evidence="3">Cupin domain-containing protein</fullName>
    </submittedName>
    <submittedName>
        <fullName evidence="4">Cupin superfamily protein</fullName>
    </submittedName>
</protein>
<gene>
    <name evidence="3" type="ORF">BUZ61_08065</name>
    <name evidence="2" type="ORF">J3T88_04555</name>
    <name evidence="4" type="ORF">NCTC13834_02280</name>
</gene>
<evidence type="ECO:0000313" key="6">
    <source>
        <dbReference type="Proteomes" id="UP000254412"/>
    </source>
</evidence>
<reference evidence="3 5" key="1">
    <citation type="journal article" date="2016" name="Front. Microbiol.">
        <title>Comprehensive Phylogenetic Analysis of Bovine Non-aureus Staphylococci Species Based on Whole-Genome Sequencing.</title>
        <authorList>
            <person name="Naushad S."/>
            <person name="Barkema H.W."/>
            <person name="Luby C."/>
            <person name="Condas L.A."/>
            <person name="Nobrega D.B."/>
            <person name="Carson D.A."/>
            <person name="De Buck J."/>
        </authorList>
    </citation>
    <scope>NUCLEOTIDE SEQUENCE [LARGE SCALE GENOMIC DNA]</scope>
    <source>
        <strain evidence="3 5">SNUC 4337</strain>
    </source>
</reference>
<dbReference type="EMBL" id="UHDS01000001">
    <property type="protein sequence ID" value="SUM55905.1"/>
    <property type="molecule type" value="Genomic_DNA"/>
</dbReference>
<dbReference type="Gene3D" id="2.60.120.10">
    <property type="entry name" value="Jelly Rolls"/>
    <property type="match status" value="1"/>
</dbReference>
<dbReference type="AlphaFoldDB" id="A0A291JLZ5"/>
<reference evidence="4 6" key="3">
    <citation type="submission" date="2018-06" db="EMBL/GenBank/DDBJ databases">
        <authorList>
            <consortium name="Pathogen Informatics"/>
            <person name="Doyle S."/>
        </authorList>
    </citation>
    <scope>NUCLEOTIDE SEQUENCE [LARGE SCALE GENOMIC DNA]</scope>
    <source>
        <strain evidence="4 6">NCTC13834</strain>
    </source>
</reference>
<dbReference type="InterPro" id="IPR011051">
    <property type="entry name" value="RmlC_Cupin_sf"/>
</dbReference>
<evidence type="ECO:0000313" key="3">
    <source>
        <dbReference type="EMBL" id="PTK58775.1"/>
    </source>
</evidence>
<dbReference type="Proteomes" id="UP000240400">
    <property type="component" value="Unassembled WGS sequence"/>
</dbReference>
<sequence>MNKNNAVEQWLNQLQLHPHPEGGYYKEVIKEVWNEESLRPAYSSIYFLLTHDNISHFHRIDADEIWYYHAGDSLTVHMIHPEGNYQQVTVGPHIENGDVLQFVVPKGTIFASSIEGGSGYALVGCMCHPAFEFNHFELYSKEWLNKTYPNLKTINNRYALSQKDIKR</sequence>